<evidence type="ECO:0000313" key="3">
    <source>
        <dbReference type="Proteomes" id="UP000076715"/>
    </source>
</evidence>
<dbReference type="STRING" id="1642818.AWE51_02830"/>
<dbReference type="InterPro" id="IPR009003">
    <property type="entry name" value="Peptidase_S1_PA"/>
</dbReference>
<name>A0A163CGM8_9FLAO</name>
<dbReference type="Gene3D" id="2.40.10.10">
    <property type="entry name" value="Trypsin-like serine proteases"/>
    <property type="match status" value="2"/>
</dbReference>
<evidence type="ECO:0000313" key="2">
    <source>
        <dbReference type="EMBL" id="KZS42393.1"/>
    </source>
</evidence>
<feature type="chain" id="PRO_5007842011" description="Peptidase S1 domain-containing protein" evidence="1">
    <location>
        <begin position="20"/>
        <end position="247"/>
    </location>
</feature>
<dbReference type="Proteomes" id="UP000076715">
    <property type="component" value="Unassembled WGS sequence"/>
</dbReference>
<protein>
    <recommendedName>
        <fullName evidence="4">Peptidase S1 domain-containing protein</fullName>
    </recommendedName>
</protein>
<feature type="signal peptide" evidence="1">
    <location>
        <begin position="1"/>
        <end position="19"/>
    </location>
</feature>
<gene>
    <name evidence="2" type="ORF">AWE51_02830</name>
</gene>
<evidence type="ECO:0008006" key="4">
    <source>
        <dbReference type="Google" id="ProtNLM"/>
    </source>
</evidence>
<dbReference type="RefSeq" id="WP_066310050.1">
    <property type="nucleotide sequence ID" value="NZ_CANLSS010000001.1"/>
</dbReference>
<keyword evidence="1" id="KW-0732">Signal</keyword>
<dbReference type="InterPro" id="IPR043504">
    <property type="entry name" value="Peptidase_S1_PA_chymotrypsin"/>
</dbReference>
<comment type="caution">
    <text evidence="2">The sequence shown here is derived from an EMBL/GenBank/DDBJ whole genome shotgun (WGS) entry which is preliminary data.</text>
</comment>
<sequence>MRIRNTLIIILIASLTVNCASVNRLKEKPIGLINNVSYIDTKFNNPNASNGFLVQHNNKEYAITAKHVLMISKTDNMKFVDFEGELEEWKMHPKNDSSSYVLTDKLLNTNKKDSLTWSYMDTNWDTYNDWLVFSIKKNTTNHKPLKFRKKPLKKDEPLYVVGWSYADTIGKQRFYEYTFLNTEGDYHNLVQVKGPESLGGLSGSPIIDKRGYVVGLVTSGGEDEETKNIMLQATSLDNAFQFISKLH</sequence>
<dbReference type="Pfam" id="PF13365">
    <property type="entry name" value="Trypsin_2"/>
    <property type="match status" value="1"/>
</dbReference>
<dbReference type="EMBL" id="LQRT01000002">
    <property type="protein sequence ID" value="KZS42393.1"/>
    <property type="molecule type" value="Genomic_DNA"/>
</dbReference>
<accession>A0A163CGM8</accession>
<evidence type="ECO:0000256" key="1">
    <source>
        <dbReference type="SAM" id="SignalP"/>
    </source>
</evidence>
<keyword evidence="3" id="KW-1185">Reference proteome</keyword>
<dbReference type="SUPFAM" id="SSF50494">
    <property type="entry name" value="Trypsin-like serine proteases"/>
    <property type="match status" value="1"/>
</dbReference>
<proteinExistence type="predicted"/>
<reference evidence="2 3" key="1">
    <citation type="submission" date="2016-01" db="EMBL/GenBank/DDBJ databases">
        <title>The draft genome sequence of Aquimarina sp. RZW4-3-2.</title>
        <authorList>
            <person name="Wang Y."/>
        </authorList>
    </citation>
    <scope>NUCLEOTIDE SEQUENCE [LARGE SCALE GENOMIC DNA]</scope>
    <source>
        <strain evidence="2 3">RZW4-3-2</strain>
    </source>
</reference>
<organism evidence="2 3">
    <name type="scientific">Aquimarina aggregata</name>
    <dbReference type="NCBI Taxonomy" id="1642818"/>
    <lineage>
        <taxon>Bacteria</taxon>
        <taxon>Pseudomonadati</taxon>
        <taxon>Bacteroidota</taxon>
        <taxon>Flavobacteriia</taxon>
        <taxon>Flavobacteriales</taxon>
        <taxon>Flavobacteriaceae</taxon>
        <taxon>Aquimarina</taxon>
    </lineage>
</organism>
<dbReference type="OrthoDB" id="1117006at2"/>
<dbReference type="AlphaFoldDB" id="A0A163CGM8"/>